<dbReference type="PROSITE" id="PS50026">
    <property type="entry name" value="EGF_3"/>
    <property type="match status" value="1"/>
</dbReference>
<comment type="caution">
    <text evidence="1">Lacks conserved residue(s) required for the propagation of feature annotation.</text>
</comment>
<dbReference type="Proteomes" id="UP001159428">
    <property type="component" value="Unassembled WGS sequence"/>
</dbReference>
<evidence type="ECO:0000313" key="6">
    <source>
        <dbReference type="Proteomes" id="UP001159428"/>
    </source>
</evidence>
<dbReference type="EMBL" id="CALNXJ010000031">
    <property type="protein sequence ID" value="CAH3137365.1"/>
    <property type="molecule type" value="Genomic_DNA"/>
</dbReference>
<sequence length="436" mass="45698">MIGNFMLTKDEIIRILVGQKGKRSNSHKNAASGGGGTFVVRGDNKPLIIAGGGGGVAKMTEQHSGCDASINTTGNAGYNSPFLSGGMNGYGGQTDKPDSGGGGGGFYSNGEDSETSGGGGKGGKGFLAGGEGGAYRGGFGGGGGSRYKDEIPGGGGGYSGGSGGANKGISCGGGGGSFNNGTNQQNECCYNTAGHGKSQQFVRAFGTTIYLGGGGRKVSQTRTNFRQPQNFGTSTCCGKTEVFILRSSVGEQGIRVNSWAWGPGRAVEVHHGIRKCSKGNMLSVFYCFVLTVLASLIPEVRGSCRSLLFTTFPKPGFRLENHTLRTIEVVNEDLCRFQCYLEPNCVSYNFCEIKQLSGKHECDLNNATIEHDEDLVKNESYIYRGAENACKKNPCKNNATCQAGFTDRNYQCLCVDGSGFKGHNCNEGKESYTLSV</sequence>
<dbReference type="InterPro" id="IPR003609">
    <property type="entry name" value="Pan_app"/>
</dbReference>
<comment type="caution">
    <text evidence="5">The sequence shown here is derived from an EMBL/GenBank/DDBJ whole genome shotgun (WGS) entry which is preliminary data.</text>
</comment>
<feature type="domain" description="EGF-like" evidence="3">
    <location>
        <begin position="386"/>
        <end position="426"/>
    </location>
</feature>
<name>A0AAU9X5X6_9CNID</name>
<evidence type="ECO:0000313" key="5">
    <source>
        <dbReference type="EMBL" id="CAH3137365.1"/>
    </source>
</evidence>
<evidence type="ECO:0000259" key="4">
    <source>
        <dbReference type="PROSITE" id="PS50948"/>
    </source>
</evidence>
<reference evidence="5 6" key="1">
    <citation type="submission" date="2022-05" db="EMBL/GenBank/DDBJ databases">
        <authorList>
            <consortium name="Genoscope - CEA"/>
            <person name="William W."/>
        </authorList>
    </citation>
    <scope>NUCLEOTIDE SEQUENCE [LARGE SCALE GENOMIC DNA]</scope>
</reference>
<protein>
    <recommendedName>
        <fullName evidence="7">EGF-like domain-containing protein</fullName>
    </recommendedName>
</protein>
<dbReference type="Gene3D" id="2.10.25.10">
    <property type="entry name" value="Laminin"/>
    <property type="match status" value="1"/>
</dbReference>
<dbReference type="InterPro" id="IPR000742">
    <property type="entry name" value="EGF"/>
</dbReference>
<keyword evidence="1" id="KW-0245">EGF-like domain</keyword>
<dbReference type="Pfam" id="PF00008">
    <property type="entry name" value="EGF"/>
    <property type="match status" value="1"/>
</dbReference>
<accession>A0AAU9X5X6</accession>
<dbReference type="AlphaFoldDB" id="A0AAU9X5X6"/>
<feature type="domain" description="Apple" evidence="4">
    <location>
        <begin position="304"/>
        <end position="390"/>
    </location>
</feature>
<organism evidence="5 6">
    <name type="scientific">Pocillopora meandrina</name>
    <dbReference type="NCBI Taxonomy" id="46732"/>
    <lineage>
        <taxon>Eukaryota</taxon>
        <taxon>Metazoa</taxon>
        <taxon>Cnidaria</taxon>
        <taxon>Anthozoa</taxon>
        <taxon>Hexacorallia</taxon>
        <taxon>Scleractinia</taxon>
        <taxon>Astrocoeniina</taxon>
        <taxon>Pocilloporidae</taxon>
        <taxon>Pocillopora</taxon>
    </lineage>
</organism>
<proteinExistence type="predicted"/>
<keyword evidence="1" id="KW-1015">Disulfide bond</keyword>
<evidence type="ECO:0000259" key="3">
    <source>
        <dbReference type="PROSITE" id="PS50026"/>
    </source>
</evidence>
<feature type="region of interest" description="Disordered" evidence="2">
    <location>
        <begin position="88"/>
        <end position="124"/>
    </location>
</feature>
<evidence type="ECO:0000256" key="1">
    <source>
        <dbReference type="PROSITE-ProRule" id="PRU00076"/>
    </source>
</evidence>
<evidence type="ECO:0000256" key="2">
    <source>
        <dbReference type="SAM" id="MobiDB-lite"/>
    </source>
</evidence>
<keyword evidence="6" id="KW-1185">Reference proteome</keyword>
<feature type="disulfide bond" evidence="1">
    <location>
        <begin position="395"/>
        <end position="412"/>
    </location>
</feature>
<dbReference type="SUPFAM" id="SSF57196">
    <property type="entry name" value="EGF/Laminin"/>
    <property type="match status" value="1"/>
</dbReference>
<evidence type="ECO:0008006" key="7">
    <source>
        <dbReference type="Google" id="ProtNLM"/>
    </source>
</evidence>
<gene>
    <name evidence="5" type="ORF">PMEA_00018043</name>
</gene>
<dbReference type="PROSITE" id="PS50948">
    <property type="entry name" value="PAN"/>
    <property type="match status" value="1"/>
</dbReference>